<dbReference type="EMBL" id="HBIU01037451">
    <property type="protein sequence ID" value="CAE0638403.1"/>
    <property type="molecule type" value="Transcribed_RNA"/>
</dbReference>
<accession>A0A7S3Y1K1</accession>
<evidence type="ECO:0000313" key="1">
    <source>
        <dbReference type="EMBL" id="CAE0638403.1"/>
    </source>
</evidence>
<organism evidence="1">
    <name type="scientific">Heterosigma akashiwo</name>
    <name type="common">Chromophytic alga</name>
    <name type="synonym">Heterosigma carterae</name>
    <dbReference type="NCBI Taxonomy" id="2829"/>
    <lineage>
        <taxon>Eukaryota</taxon>
        <taxon>Sar</taxon>
        <taxon>Stramenopiles</taxon>
        <taxon>Ochrophyta</taxon>
        <taxon>Raphidophyceae</taxon>
        <taxon>Chattonellales</taxon>
        <taxon>Chattonellaceae</taxon>
        <taxon>Heterosigma</taxon>
    </lineage>
</organism>
<name>A0A7S3Y1K1_HETAK</name>
<reference evidence="1" key="1">
    <citation type="submission" date="2021-01" db="EMBL/GenBank/DDBJ databases">
        <authorList>
            <person name="Corre E."/>
            <person name="Pelletier E."/>
            <person name="Niang G."/>
            <person name="Scheremetjew M."/>
            <person name="Finn R."/>
            <person name="Kale V."/>
            <person name="Holt S."/>
            <person name="Cochrane G."/>
            <person name="Meng A."/>
            <person name="Brown T."/>
            <person name="Cohen L."/>
        </authorList>
    </citation>
    <scope>NUCLEOTIDE SEQUENCE</scope>
    <source>
        <strain evidence="1">CCMP3107</strain>
    </source>
</reference>
<gene>
    <name evidence="1" type="ORF">HAKA00212_LOCUS17186</name>
</gene>
<proteinExistence type="predicted"/>
<protein>
    <submittedName>
        <fullName evidence="1">Uncharacterized protein</fullName>
    </submittedName>
</protein>
<dbReference type="AlphaFoldDB" id="A0A7S3Y1K1"/>
<sequence>MRVALREAEAVHQQLLQRRIESLEVEEQIALTRSRENISAVSASIGAFDMHGYMRDRITLPVHEGQKIQDCDEFDLVVKRIQKKGAVLAKKSARRRKEANLIKAYG</sequence>